<name>A0AAD7C1I7_9AGAR</name>
<reference evidence="1" key="1">
    <citation type="submission" date="2023-03" db="EMBL/GenBank/DDBJ databases">
        <title>Massive genome expansion in bonnet fungi (Mycena s.s.) driven by repeated elements and novel gene families across ecological guilds.</title>
        <authorList>
            <consortium name="Lawrence Berkeley National Laboratory"/>
            <person name="Harder C.B."/>
            <person name="Miyauchi S."/>
            <person name="Viragh M."/>
            <person name="Kuo A."/>
            <person name="Thoen E."/>
            <person name="Andreopoulos B."/>
            <person name="Lu D."/>
            <person name="Skrede I."/>
            <person name="Drula E."/>
            <person name="Henrissat B."/>
            <person name="Morin E."/>
            <person name="Kohler A."/>
            <person name="Barry K."/>
            <person name="LaButti K."/>
            <person name="Morin E."/>
            <person name="Salamov A."/>
            <person name="Lipzen A."/>
            <person name="Mereny Z."/>
            <person name="Hegedus B."/>
            <person name="Baldrian P."/>
            <person name="Stursova M."/>
            <person name="Weitz H."/>
            <person name="Taylor A."/>
            <person name="Grigoriev I.V."/>
            <person name="Nagy L.G."/>
            <person name="Martin F."/>
            <person name="Kauserud H."/>
        </authorList>
    </citation>
    <scope>NUCLEOTIDE SEQUENCE</scope>
    <source>
        <strain evidence="1">9284</strain>
    </source>
</reference>
<evidence type="ECO:0000313" key="2">
    <source>
        <dbReference type="Proteomes" id="UP001221142"/>
    </source>
</evidence>
<dbReference type="EMBL" id="JARKIF010000006">
    <property type="protein sequence ID" value="KAJ7636610.1"/>
    <property type="molecule type" value="Genomic_DNA"/>
</dbReference>
<proteinExistence type="predicted"/>
<comment type="caution">
    <text evidence="1">The sequence shown here is derived from an EMBL/GenBank/DDBJ whole genome shotgun (WGS) entry which is preliminary data.</text>
</comment>
<accession>A0AAD7C1I7</accession>
<keyword evidence="2" id="KW-1185">Reference proteome</keyword>
<evidence type="ECO:0000313" key="1">
    <source>
        <dbReference type="EMBL" id="KAJ7636610.1"/>
    </source>
</evidence>
<sequence>MFHVIPSLPLYSYMLNDFLETIGTSVDISLIADFLFCVNSFLADNYSTTEHMVRAHKHGQEGPLFFLILKNLNTQAGNTNMQAEDVLFILRNILQVLQQAQPVPIIAIRHHIELTWVFELCQTLASQELVDSIDVICRMFKVVQDQLATWEFENALLSREHVEWIYLAMAHALRSEQKQMLEAGRVVLDSESTALKFTRALIQCRDGLNTKPPLEIWKLLLQHFSLCDTSNLALRPLLRMAGTIPLFQT</sequence>
<dbReference type="AlphaFoldDB" id="A0AAD7C1I7"/>
<organism evidence="1 2">
    <name type="scientific">Roridomyces roridus</name>
    <dbReference type="NCBI Taxonomy" id="1738132"/>
    <lineage>
        <taxon>Eukaryota</taxon>
        <taxon>Fungi</taxon>
        <taxon>Dikarya</taxon>
        <taxon>Basidiomycota</taxon>
        <taxon>Agaricomycotina</taxon>
        <taxon>Agaricomycetes</taxon>
        <taxon>Agaricomycetidae</taxon>
        <taxon>Agaricales</taxon>
        <taxon>Marasmiineae</taxon>
        <taxon>Mycenaceae</taxon>
        <taxon>Roridomyces</taxon>
    </lineage>
</organism>
<dbReference type="Proteomes" id="UP001221142">
    <property type="component" value="Unassembled WGS sequence"/>
</dbReference>
<protein>
    <submittedName>
        <fullName evidence="1">Uncharacterized protein</fullName>
    </submittedName>
</protein>
<gene>
    <name evidence="1" type="ORF">FB45DRAFT_448179</name>
</gene>